<evidence type="ECO:0000313" key="6">
    <source>
        <dbReference type="EMBL" id="KAJ4795582.1"/>
    </source>
</evidence>
<feature type="domain" description="R13L1/DRL21-like LRR repeat region" evidence="5">
    <location>
        <begin position="628"/>
        <end position="755"/>
    </location>
</feature>
<evidence type="ECO:0000259" key="3">
    <source>
        <dbReference type="Pfam" id="PF00931"/>
    </source>
</evidence>
<name>A0AAV8FXB8_9POAL</name>
<organism evidence="6 7">
    <name type="scientific">Rhynchospora pubera</name>
    <dbReference type="NCBI Taxonomy" id="906938"/>
    <lineage>
        <taxon>Eukaryota</taxon>
        <taxon>Viridiplantae</taxon>
        <taxon>Streptophyta</taxon>
        <taxon>Embryophyta</taxon>
        <taxon>Tracheophyta</taxon>
        <taxon>Spermatophyta</taxon>
        <taxon>Magnoliopsida</taxon>
        <taxon>Liliopsida</taxon>
        <taxon>Poales</taxon>
        <taxon>Cyperaceae</taxon>
        <taxon>Cyperoideae</taxon>
        <taxon>Rhynchosporeae</taxon>
        <taxon>Rhynchospora</taxon>
    </lineage>
</organism>
<evidence type="ECO:0000256" key="1">
    <source>
        <dbReference type="ARBA" id="ARBA00022614"/>
    </source>
</evidence>
<proteinExistence type="predicted"/>
<sequence length="1195" mass="137368">MVDPLTTSAVSWGFSAAGWIISPILTKFVNKCFDALGKDPEQNLLEKLDKLQTTLLPQLLILTEAAEKSPHRDVLYKWLQKLRLAFYDVQDVLGLVEYKRLEKEVKSVFPSDSKIHFKLKFKRPEFLSSHEDKTLIESLDNFEKIVNEAMKLVDLLKLPSTNYIDSKQNIQSISTPGCVVIGRDKDRDDIVKLLREDYPEPESSSNAKRYTVIGIWGMESTLKDASPNFGSLEVQHSKVQEKLRGQRFFLVLDDAWCDKKVREQEVDQVFAPFRAGKRGSKILVTTRTEETLRVLRATNPIPLRELDEKQFLSLFMCKALDDSQIKDNHVKERLLFIGNKIAAKLCRSPFAATAVAGQLRRRLEPDFWSSMLNKGLLNDTMGALYLSYQHLPPPLQRCFAFCDLFPKRYEFVHDYLVDLWIAEGFIEAEDSNGHMKDIAKQYILELISSSFFQVVKRKRNYYFMHDLMHDLAQYISQGECFRIKSGDQNEIPLQTRHLFVVSDMLEEYMEKICKLTYLCTIIIRPRSYFSEEKVTVNLDALFAKSRKLCVVDVQYCVIKRVPESVVHLRNLRYLNFTTTQADANSESLNRLYQLRFLNTNSQIPNVGRLISLQGLDEFHVKTRKGFELKQLEHLRGLSGSLSINGLQNVASKEEAWQAKLSEKKGIHKICFSWCYESKSSLRDIDVEILEGLCTPSQIKELAIKEYCGKRFPGWIYENNNNIVNLNHFNLTNCQGLEALKGIKRLSNLLSLTVSSLPRLRSWEPLPLNLTHLELSNCYSLAVVLREDLEMIMSTKISRISQIETFLESFGEYTNNSFVDHFYSIKEMMEVGDHDHDHTEEQTLSMVTRNDLKKCLEKRLDLICQLNDIFGDLSLPRVLKKISIKSCFITDKTLGGSMQGLISLTSLQLENTIIVTSIPEEVLSSLTSLVFLEIRKCLLLTSIGGWDTHRTLEKLFIECCPSLISKASVVASSSKTVELTSSSCERKTGSSVLNIVDFLGCMPSDDMFQHLVRLEHLELNNLKKLNLIGYLKLECYSDDDKLPHLEELCISKLSLLEQFISRNGFSSLLCLNLYYAQQEYFSPEECEVFHYLSSLEEIMFHYCEMRSLPNLVSLHSLRDLGIHRCENLTSLSELPPSVKRIVIISNDNEEFIRSCEDPNDPNWHKIFHIPAKYIQLLKAVSLLEQTPVHLFNVIQL</sequence>
<reference evidence="6" key="1">
    <citation type="submission" date="2022-08" db="EMBL/GenBank/DDBJ databases">
        <authorList>
            <person name="Marques A."/>
        </authorList>
    </citation>
    <scope>NUCLEOTIDE SEQUENCE</scope>
    <source>
        <strain evidence="6">RhyPub2mFocal</strain>
        <tissue evidence="6">Leaves</tissue>
    </source>
</reference>
<dbReference type="Pfam" id="PF00931">
    <property type="entry name" value="NB-ARC"/>
    <property type="match status" value="1"/>
</dbReference>
<evidence type="ECO:0000313" key="7">
    <source>
        <dbReference type="Proteomes" id="UP001140206"/>
    </source>
</evidence>
<keyword evidence="7" id="KW-1185">Reference proteome</keyword>
<dbReference type="Pfam" id="PF23559">
    <property type="entry name" value="WHD_DRP"/>
    <property type="match status" value="1"/>
</dbReference>
<dbReference type="AlphaFoldDB" id="A0AAV8FXB8"/>
<dbReference type="Gene3D" id="1.10.10.10">
    <property type="entry name" value="Winged helix-like DNA-binding domain superfamily/Winged helix DNA-binding domain"/>
    <property type="match status" value="1"/>
</dbReference>
<dbReference type="EMBL" id="JAMFTS010000002">
    <property type="protein sequence ID" value="KAJ4795582.1"/>
    <property type="molecule type" value="Genomic_DNA"/>
</dbReference>
<dbReference type="PANTHER" id="PTHR36766:SF30">
    <property type="entry name" value="TIR-NBS TYPE DISEASE RESISTANCE PROTEIN-RELATED"/>
    <property type="match status" value="1"/>
</dbReference>
<dbReference type="Pfam" id="PF25019">
    <property type="entry name" value="LRR_R13L1-DRL21"/>
    <property type="match status" value="1"/>
</dbReference>
<keyword evidence="2" id="KW-0611">Plant defense</keyword>
<dbReference type="InterPro" id="IPR032675">
    <property type="entry name" value="LRR_dom_sf"/>
</dbReference>
<dbReference type="InterPro" id="IPR056789">
    <property type="entry name" value="LRR_R13L1-DRL21"/>
</dbReference>
<evidence type="ECO:0000256" key="2">
    <source>
        <dbReference type="ARBA" id="ARBA00022821"/>
    </source>
</evidence>
<dbReference type="SUPFAM" id="SSF52540">
    <property type="entry name" value="P-loop containing nucleoside triphosphate hydrolases"/>
    <property type="match status" value="1"/>
</dbReference>
<dbReference type="GO" id="GO:0043531">
    <property type="term" value="F:ADP binding"/>
    <property type="evidence" value="ECO:0007669"/>
    <property type="project" value="InterPro"/>
</dbReference>
<dbReference type="PANTHER" id="PTHR36766">
    <property type="entry name" value="PLANT BROAD-SPECTRUM MILDEW RESISTANCE PROTEIN RPW8"/>
    <property type="match status" value="1"/>
</dbReference>
<protein>
    <submittedName>
        <fullName evidence="6">LRR and NB-ARC domains-containing disease resistance protein</fullName>
    </submittedName>
</protein>
<evidence type="ECO:0000259" key="4">
    <source>
        <dbReference type="Pfam" id="PF23559"/>
    </source>
</evidence>
<dbReference type="InterPro" id="IPR036388">
    <property type="entry name" value="WH-like_DNA-bd_sf"/>
</dbReference>
<dbReference type="InterPro" id="IPR058922">
    <property type="entry name" value="WHD_DRP"/>
</dbReference>
<dbReference type="SUPFAM" id="SSF52058">
    <property type="entry name" value="L domain-like"/>
    <property type="match status" value="2"/>
</dbReference>
<dbReference type="Gene3D" id="3.40.50.300">
    <property type="entry name" value="P-loop containing nucleotide triphosphate hydrolases"/>
    <property type="match status" value="1"/>
</dbReference>
<gene>
    <name evidence="6" type="ORF">LUZ62_046828</name>
</gene>
<dbReference type="InterPro" id="IPR027417">
    <property type="entry name" value="P-loop_NTPase"/>
</dbReference>
<dbReference type="InterPro" id="IPR002182">
    <property type="entry name" value="NB-ARC"/>
</dbReference>
<feature type="domain" description="Disease resistance protein winged helix" evidence="4">
    <location>
        <begin position="404"/>
        <end position="472"/>
    </location>
</feature>
<dbReference type="GO" id="GO:0006952">
    <property type="term" value="P:defense response"/>
    <property type="evidence" value="ECO:0007669"/>
    <property type="project" value="UniProtKB-KW"/>
</dbReference>
<evidence type="ECO:0000259" key="5">
    <source>
        <dbReference type="Pfam" id="PF25019"/>
    </source>
</evidence>
<comment type="caution">
    <text evidence="6">The sequence shown here is derived from an EMBL/GenBank/DDBJ whole genome shotgun (WGS) entry which is preliminary data.</text>
</comment>
<feature type="domain" description="NB-ARC" evidence="3">
    <location>
        <begin position="232"/>
        <end position="320"/>
    </location>
</feature>
<accession>A0AAV8FXB8</accession>
<dbReference type="Gene3D" id="3.80.10.10">
    <property type="entry name" value="Ribonuclease Inhibitor"/>
    <property type="match status" value="3"/>
</dbReference>
<dbReference type="Proteomes" id="UP001140206">
    <property type="component" value="Chromosome 2"/>
</dbReference>
<keyword evidence="1" id="KW-0433">Leucine-rich repeat</keyword>